<dbReference type="InterPro" id="IPR052729">
    <property type="entry name" value="Acyl/Acetyltrans_Enzymes"/>
</dbReference>
<organism evidence="2 3">
    <name type="scientific">Sulfitobacter porphyrae</name>
    <dbReference type="NCBI Taxonomy" id="1246864"/>
    <lineage>
        <taxon>Bacteria</taxon>
        <taxon>Pseudomonadati</taxon>
        <taxon>Pseudomonadota</taxon>
        <taxon>Alphaproteobacteria</taxon>
        <taxon>Rhodobacterales</taxon>
        <taxon>Roseobacteraceae</taxon>
        <taxon>Sulfitobacter</taxon>
    </lineage>
</organism>
<dbReference type="Gene3D" id="3.40.630.90">
    <property type="match status" value="1"/>
</dbReference>
<dbReference type="EC" id="2.3.1.-" evidence="2"/>
<dbReference type="PROSITE" id="PS51186">
    <property type="entry name" value="GNAT"/>
    <property type="match status" value="1"/>
</dbReference>
<dbReference type="Pfam" id="PF13508">
    <property type="entry name" value="Acetyltransf_7"/>
    <property type="match status" value="1"/>
</dbReference>
<dbReference type="EMBL" id="JBHSWG010000003">
    <property type="protein sequence ID" value="MFC6761758.1"/>
    <property type="molecule type" value="Genomic_DNA"/>
</dbReference>
<feature type="domain" description="N-acetyltransferase" evidence="1">
    <location>
        <begin position="8"/>
        <end position="142"/>
    </location>
</feature>
<gene>
    <name evidence="2" type="ORF">ACFQFQ_23420</name>
</gene>
<accession>A0ABW2B8S4</accession>
<dbReference type="InterPro" id="IPR000182">
    <property type="entry name" value="GNAT_dom"/>
</dbReference>
<reference evidence="3" key="1">
    <citation type="journal article" date="2019" name="Int. J. Syst. Evol. Microbiol.">
        <title>The Global Catalogue of Microorganisms (GCM) 10K type strain sequencing project: providing services to taxonomists for standard genome sequencing and annotation.</title>
        <authorList>
            <consortium name="The Broad Institute Genomics Platform"/>
            <consortium name="The Broad Institute Genome Sequencing Center for Infectious Disease"/>
            <person name="Wu L."/>
            <person name="Ma J."/>
        </authorList>
    </citation>
    <scope>NUCLEOTIDE SEQUENCE [LARGE SCALE GENOMIC DNA]</scope>
    <source>
        <strain evidence="3">CCUG 66188</strain>
    </source>
</reference>
<keyword evidence="2" id="KW-0808">Transferase</keyword>
<dbReference type="CDD" id="cd04301">
    <property type="entry name" value="NAT_SF"/>
    <property type="match status" value="1"/>
</dbReference>
<keyword evidence="2" id="KW-0012">Acyltransferase</keyword>
<dbReference type="InterPro" id="IPR016181">
    <property type="entry name" value="Acyl_CoA_acyltransferase"/>
</dbReference>
<dbReference type="Pfam" id="PF18014">
    <property type="entry name" value="Acetyltransf_18"/>
    <property type="match status" value="1"/>
</dbReference>
<name>A0ABW2B8S4_9RHOB</name>
<dbReference type="InterPro" id="IPR041496">
    <property type="entry name" value="YitH/HolE_GNAT"/>
</dbReference>
<comment type="caution">
    <text evidence="2">The sequence shown here is derived from an EMBL/GenBank/DDBJ whole genome shotgun (WGS) entry which is preliminary data.</text>
</comment>
<dbReference type="GO" id="GO:0016746">
    <property type="term" value="F:acyltransferase activity"/>
    <property type="evidence" value="ECO:0007669"/>
    <property type="project" value="UniProtKB-KW"/>
</dbReference>
<dbReference type="Gene3D" id="3.40.630.30">
    <property type="match status" value="1"/>
</dbReference>
<protein>
    <submittedName>
        <fullName evidence="2">GNAT family N-acetyltransferase</fullName>
        <ecNumber evidence="2">2.3.1.-</ecNumber>
    </submittedName>
</protein>
<evidence type="ECO:0000259" key="1">
    <source>
        <dbReference type="PROSITE" id="PS51186"/>
    </source>
</evidence>
<dbReference type="Proteomes" id="UP001596353">
    <property type="component" value="Unassembled WGS sequence"/>
</dbReference>
<dbReference type="PANTHER" id="PTHR47237:SF2">
    <property type="entry name" value="BLL4206 PROTEIN"/>
    <property type="match status" value="1"/>
</dbReference>
<keyword evidence="3" id="KW-1185">Reference proteome</keyword>
<proteinExistence type="predicted"/>
<dbReference type="SUPFAM" id="SSF55729">
    <property type="entry name" value="Acyl-CoA N-acyltransferases (Nat)"/>
    <property type="match status" value="1"/>
</dbReference>
<sequence length="284" mass="30319">MDLKTLPVTLRPMTAAQPDLESALNLSQAVGWAYRLEDWRIAQTLGQGVLAEENGAVIGSALCWPYGDGFATCGSIIVSPAMQGRGLGRVLLTRLLELTGRRAVMLNSTTEGMRLYQSFGFEAQGTVQQHLAPALNVAPDAADPQVRAARAEDLQAILQMDRRAFGADRQRMIAEFFQTGSVMVVAGDAGPQAYAICRPFGLGQVIGPVVAGGAADAKALIRYFLRSRAGQVRRIDIGGDSGLGAWLTELGLTEVDQVTTMMRGKRPAIPGPERLFALASQSFG</sequence>
<evidence type="ECO:0000313" key="3">
    <source>
        <dbReference type="Proteomes" id="UP001596353"/>
    </source>
</evidence>
<dbReference type="PANTHER" id="PTHR47237">
    <property type="entry name" value="SLL0310 PROTEIN"/>
    <property type="match status" value="1"/>
</dbReference>
<evidence type="ECO:0000313" key="2">
    <source>
        <dbReference type="EMBL" id="MFC6761758.1"/>
    </source>
</evidence>